<organism evidence="2 3">
    <name type="scientific">Colletotrichum cuscutae</name>
    <dbReference type="NCBI Taxonomy" id="1209917"/>
    <lineage>
        <taxon>Eukaryota</taxon>
        <taxon>Fungi</taxon>
        <taxon>Dikarya</taxon>
        <taxon>Ascomycota</taxon>
        <taxon>Pezizomycotina</taxon>
        <taxon>Sordariomycetes</taxon>
        <taxon>Hypocreomycetidae</taxon>
        <taxon>Glomerellales</taxon>
        <taxon>Glomerellaceae</taxon>
        <taxon>Colletotrichum</taxon>
        <taxon>Colletotrichum acutatum species complex</taxon>
    </lineage>
</organism>
<gene>
    <name evidence="2" type="ORF">CCUS01_07363</name>
</gene>
<name>A0AAI9UXF3_9PEZI</name>
<accession>A0AAI9UXF3</accession>
<evidence type="ECO:0000313" key="2">
    <source>
        <dbReference type="EMBL" id="KAK1466542.1"/>
    </source>
</evidence>
<evidence type="ECO:0000256" key="1">
    <source>
        <dbReference type="SAM" id="MobiDB-lite"/>
    </source>
</evidence>
<proteinExistence type="predicted"/>
<dbReference type="Proteomes" id="UP001239213">
    <property type="component" value="Unassembled WGS sequence"/>
</dbReference>
<keyword evidence="3" id="KW-1185">Reference proteome</keyword>
<sequence>MLREYVEIPTEEQTDRDVILKCSRVWNLWRQASGGEEKETKKKKNQGQCCKMPTGSHPKMPDPKWTPYNHIEAMRGQICQMRLMPGCWFCCMFKLQNEAHNEVLLA</sequence>
<protein>
    <submittedName>
        <fullName evidence="2">Uncharacterized protein</fullName>
    </submittedName>
</protein>
<dbReference type="EMBL" id="MPDP01000259">
    <property type="protein sequence ID" value="KAK1466542.1"/>
    <property type="molecule type" value="Genomic_DNA"/>
</dbReference>
<feature type="region of interest" description="Disordered" evidence="1">
    <location>
        <begin position="33"/>
        <end position="63"/>
    </location>
</feature>
<dbReference type="AlphaFoldDB" id="A0AAI9UXF3"/>
<evidence type="ECO:0000313" key="3">
    <source>
        <dbReference type="Proteomes" id="UP001239213"/>
    </source>
</evidence>
<reference evidence="2" key="1">
    <citation type="submission" date="2016-11" db="EMBL/GenBank/DDBJ databases">
        <title>The genome sequence of Colletotrichum cuscutae.</title>
        <authorList>
            <person name="Baroncelli R."/>
        </authorList>
    </citation>
    <scope>NUCLEOTIDE SEQUENCE</scope>
    <source>
        <strain evidence="2">IMI 304802</strain>
    </source>
</reference>
<comment type="caution">
    <text evidence="2">The sequence shown here is derived from an EMBL/GenBank/DDBJ whole genome shotgun (WGS) entry which is preliminary data.</text>
</comment>